<dbReference type="AlphaFoldDB" id="K3ZGB6"/>
<evidence type="ECO:0000313" key="2">
    <source>
        <dbReference type="Proteomes" id="UP000004995"/>
    </source>
</evidence>
<dbReference type="HOGENOM" id="CLU_3407016_0_0_1"/>
<sequence length="30" mass="3434">MLRCQNTEKPILLRSSNFAHVKGDSMELKS</sequence>
<reference evidence="2" key="1">
    <citation type="journal article" date="2012" name="Nat. Biotechnol.">
        <title>Reference genome sequence of the model plant Setaria.</title>
        <authorList>
            <person name="Bennetzen J.L."/>
            <person name="Schmutz J."/>
            <person name="Wang H."/>
            <person name="Percifield R."/>
            <person name="Hawkins J."/>
            <person name="Pontaroli A.C."/>
            <person name="Estep M."/>
            <person name="Feng L."/>
            <person name="Vaughn J.N."/>
            <person name="Grimwood J."/>
            <person name="Jenkins J."/>
            <person name="Barry K."/>
            <person name="Lindquist E."/>
            <person name="Hellsten U."/>
            <person name="Deshpande S."/>
            <person name="Wang X."/>
            <person name="Wu X."/>
            <person name="Mitros T."/>
            <person name="Triplett J."/>
            <person name="Yang X."/>
            <person name="Ye C.Y."/>
            <person name="Mauro-Herrera M."/>
            <person name="Wang L."/>
            <person name="Li P."/>
            <person name="Sharma M."/>
            <person name="Sharma R."/>
            <person name="Ronald P.C."/>
            <person name="Panaud O."/>
            <person name="Kellogg E.A."/>
            <person name="Brutnell T.P."/>
            <person name="Doust A.N."/>
            <person name="Tuskan G.A."/>
            <person name="Rokhsar D."/>
            <person name="Devos K.M."/>
        </authorList>
    </citation>
    <scope>NUCLEOTIDE SEQUENCE [LARGE SCALE GENOMIC DNA]</scope>
    <source>
        <strain evidence="2">cv. Yugu1</strain>
    </source>
</reference>
<dbReference type="Gramene" id="KQL15311">
    <property type="protein sequence ID" value="KQL15311"/>
    <property type="gene ID" value="SETIT_025618mg"/>
</dbReference>
<keyword evidence="2" id="KW-1185">Reference proteome</keyword>
<dbReference type="InParanoid" id="K3ZGB6"/>
<dbReference type="Proteomes" id="UP000004995">
    <property type="component" value="Unassembled WGS sequence"/>
</dbReference>
<protein>
    <submittedName>
        <fullName evidence="1">Uncharacterized protein</fullName>
    </submittedName>
</protein>
<accession>K3ZGB6</accession>
<proteinExistence type="predicted"/>
<name>K3ZGB6_SETIT</name>
<reference evidence="1" key="2">
    <citation type="submission" date="2018-08" db="UniProtKB">
        <authorList>
            <consortium name="EnsemblPlants"/>
        </authorList>
    </citation>
    <scope>IDENTIFICATION</scope>
    <source>
        <strain evidence="1">Yugu1</strain>
    </source>
</reference>
<organism evidence="1 2">
    <name type="scientific">Setaria italica</name>
    <name type="common">Foxtail millet</name>
    <name type="synonym">Panicum italicum</name>
    <dbReference type="NCBI Taxonomy" id="4555"/>
    <lineage>
        <taxon>Eukaryota</taxon>
        <taxon>Viridiplantae</taxon>
        <taxon>Streptophyta</taxon>
        <taxon>Embryophyta</taxon>
        <taxon>Tracheophyta</taxon>
        <taxon>Spermatophyta</taxon>
        <taxon>Magnoliopsida</taxon>
        <taxon>Liliopsida</taxon>
        <taxon>Poales</taxon>
        <taxon>Poaceae</taxon>
        <taxon>PACMAD clade</taxon>
        <taxon>Panicoideae</taxon>
        <taxon>Panicodae</taxon>
        <taxon>Paniceae</taxon>
        <taxon>Cenchrinae</taxon>
        <taxon>Setaria</taxon>
    </lineage>
</organism>
<evidence type="ECO:0000313" key="1">
    <source>
        <dbReference type="EnsemblPlants" id="KQL15311"/>
    </source>
</evidence>
<dbReference type="EMBL" id="AGNK02001685">
    <property type="status" value="NOT_ANNOTATED_CDS"/>
    <property type="molecule type" value="Genomic_DNA"/>
</dbReference>
<dbReference type="EnsemblPlants" id="KQL15311">
    <property type="protein sequence ID" value="KQL15311"/>
    <property type="gene ID" value="SETIT_025618mg"/>
</dbReference>